<dbReference type="Proteomes" id="UP000821845">
    <property type="component" value="Chromosome 2"/>
</dbReference>
<protein>
    <submittedName>
        <fullName evidence="1">Uncharacterized protein</fullName>
    </submittedName>
</protein>
<evidence type="ECO:0000313" key="1">
    <source>
        <dbReference type="EMBL" id="KAH6938584.1"/>
    </source>
</evidence>
<proteinExistence type="predicted"/>
<keyword evidence="2" id="KW-1185">Reference proteome</keyword>
<sequence>MAVRGVSVAVVLPRDLRQQMRYYRTDIYANTKDMLVISSPSQDHDSGQLRPAYATCPHPRRSVREGSSLEFIYQLSRTLLSSMADGSVDYASRNAADAAEQPTAPRYLFGVSFGGLKFHLKNRSLHDVGSPATFIRTVTYREICSQPWQHWHDNISECFVAWDGDRGWMSSLGPRSVGFATELADGLAVFDLDFDDHHGECGNKRCTQQGVGRSAGTSPALFLVSAPRTLHPRALLSPALLALDAAAPELLRALFVVTFVSTDTSYAKLWKDRGTQQLYRQLAARTSASEVYAAFRYFNAISLLITALWRSSKSKPSNGAATLPAGSFFINGTFPSLPTSTSWADARGQVQSKAVLLDYSPGARGFVSVRETEFRDAAQPLRSGAYQVSDRGSSRSWIGRVDWPGGRRLEPDPECVLKEVNCGGTWASNAINCGSRKGRGVRGHVSASFSVAVALSCALAARLGGWAHSLTVNLGLREPKLNELRPLVRDDVAALTPTCAAWDVALPERFRGALIREPARSIF</sequence>
<reference evidence="1" key="1">
    <citation type="submission" date="2020-05" db="EMBL/GenBank/DDBJ databases">
        <title>Large-scale comparative analyses of tick genomes elucidate their genetic diversity and vector capacities.</title>
        <authorList>
            <person name="Jia N."/>
            <person name="Wang J."/>
            <person name="Shi W."/>
            <person name="Du L."/>
            <person name="Sun Y."/>
            <person name="Zhan W."/>
            <person name="Jiang J."/>
            <person name="Wang Q."/>
            <person name="Zhang B."/>
            <person name="Ji P."/>
            <person name="Sakyi L.B."/>
            <person name="Cui X."/>
            <person name="Yuan T."/>
            <person name="Jiang B."/>
            <person name="Yang W."/>
            <person name="Lam T.T.-Y."/>
            <person name="Chang Q."/>
            <person name="Ding S."/>
            <person name="Wang X."/>
            <person name="Zhu J."/>
            <person name="Ruan X."/>
            <person name="Zhao L."/>
            <person name="Wei J."/>
            <person name="Que T."/>
            <person name="Du C."/>
            <person name="Cheng J."/>
            <person name="Dai P."/>
            <person name="Han X."/>
            <person name="Huang E."/>
            <person name="Gao Y."/>
            <person name="Liu J."/>
            <person name="Shao H."/>
            <person name="Ye R."/>
            <person name="Li L."/>
            <person name="Wei W."/>
            <person name="Wang X."/>
            <person name="Wang C."/>
            <person name="Yang T."/>
            <person name="Huo Q."/>
            <person name="Li W."/>
            <person name="Guo W."/>
            <person name="Chen H."/>
            <person name="Zhou L."/>
            <person name="Ni X."/>
            <person name="Tian J."/>
            <person name="Zhou Y."/>
            <person name="Sheng Y."/>
            <person name="Liu T."/>
            <person name="Pan Y."/>
            <person name="Xia L."/>
            <person name="Li J."/>
            <person name="Zhao F."/>
            <person name="Cao W."/>
        </authorList>
    </citation>
    <scope>NUCLEOTIDE SEQUENCE</scope>
    <source>
        <strain evidence="1">Hyas-2018</strain>
    </source>
</reference>
<evidence type="ECO:0000313" key="2">
    <source>
        <dbReference type="Proteomes" id="UP000821845"/>
    </source>
</evidence>
<organism evidence="1 2">
    <name type="scientific">Hyalomma asiaticum</name>
    <name type="common">Tick</name>
    <dbReference type="NCBI Taxonomy" id="266040"/>
    <lineage>
        <taxon>Eukaryota</taxon>
        <taxon>Metazoa</taxon>
        <taxon>Ecdysozoa</taxon>
        <taxon>Arthropoda</taxon>
        <taxon>Chelicerata</taxon>
        <taxon>Arachnida</taxon>
        <taxon>Acari</taxon>
        <taxon>Parasitiformes</taxon>
        <taxon>Ixodida</taxon>
        <taxon>Ixodoidea</taxon>
        <taxon>Ixodidae</taxon>
        <taxon>Hyalomminae</taxon>
        <taxon>Hyalomma</taxon>
    </lineage>
</organism>
<comment type="caution">
    <text evidence="1">The sequence shown here is derived from an EMBL/GenBank/DDBJ whole genome shotgun (WGS) entry which is preliminary data.</text>
</comment>
<accession>A0ACB7SXT8</accession>
<name>A0ACB7SXT8_HYAAI</name>
<gene>
    <name evidence="1" type="ORF">HPB50_010901</name>
</gene>
<dbReference type="EMBL" id="CM023482">
    <property type="protein sequence ID" value="KAH6938584.1"/>
    <property type="molecule type" value="Genomic_DNA"/>
</dbReference>